<gene>
    <name evidence="4" type="ORF">POM88_033191</name>
</gene>
<evidence type="ECO:0000256" key="3">
    <source>
        <dbReference type="ARBA" id="ARBA00023315"/>
    </source>
</evidence>
<comment type="similarity">
    <text evidence="1">Belongs to the plant acyltransferase family.</text>
</comment>
<evidence type="ECO:0000256" key="2">
    <source>
        <dbReference type="ARBA" id="ARBA00022679"/>
    </source>
</evidence>
<proteinExistence type="inferred from homology"/>
<evidence type="ECO:0000256" key="1">
    <source>
        <dbReference type="ARBA" id="ARBA00009861"/>
    </source>
</evidence>
<dbReference type="Gene3D" id="3.30.559.10">
    <property type="entry name" value="Chloramphenicol acetyltransferase-like domain"/>
    <property type="match status" value="1"/>
</dbReference>
<comment type="caution">
    <text evidence="4">The sequence shown here is derived from an EMBL/GenBank/DDBJ whole genome shotgun (WGS) entry which is preliminary data.</text>
</comment>
<accession>A0AAD8MM13</accession>
<keyword evidence="5" id="KW-1185">Reference proteome</keyword>
<keyword evidence="3" id="KW-0012">Acyltransferase</keyword>
<dbReference type="EMBL" id="JAUIZM010000007">
    <property type="protein sequence ID" value="KAK1376998.1"/>
    <property type="molecule type" value="Genomic_DNA"/>
</dbReference>
<dbReference type="AlphaFoldDB" id="A0AAD8MM13"/>
<dbReference type="PANTHER" id="PTHR31623">
    <property type="entry name" value="F21J9.9"/>
    <property type="match status" value="1"/>
</dbReference>
<keyword evidence="2" id="KW-0808">Transferase</keyword>
<protein>
    <submittedName>
        <fullName evidence="4">Uncharacterized protein</fullName>
    </submittedName>
</protein>
<dbReference type="InterPro" id="IPR023213">
    <property type="entry name" value="CAT-like_dom_sf"/>
</dbReference>
<name>A0AAD8MM13_9APIA</name>
<evidence type="ECO:0000313" key="4">
    <source>
        <dbReference type="EMBL" id="KAK1376998.1"/>
    </source>
</evidence>
<dbReference type="Pfam" id="PF02458">
    <property type="entry name" value="Transferase"/>
    <property type="match status" value="1"/>
</dbReference>
<reference evidence="4" key="2">
    <citation type="submission" date="2023-05" db="EMBL/GenBank/DDBJ databases">
        <authorList>
            <person name="Schelkunov M.I."/>
        </authorList>
    </citation>
    <scope>NUCLEOTIDE SEQUENCE</scope>
    <source>
        <strain evidence="4">Hsosn_3</strain>
        <tissue evidence="4">Leaf</tissue>
    </source>
</reference>
<dbReference type="Proteomes" id="UP001237642">
    <property type="component" value="Unassembled WGS sequence"/>
</dbReference>
<dbReference type="PANTHER" id="PTHR31623:SF83">
    <property type="entry name" value="ACETYL-COA-BENZYLALCOHOL ACETYLTRANSFERASE-LIKE"/>
    <property type="match status" value="1"/>
</dbReference>
<organism evidence="4 5">
    <name type="scientific">Heracleum sosnowskyi</name>
    <dbReference type="NCBI Taxonomy" id="360622"/>
    <lineage>
        <taxon>Eukaryota</taxon>
        <taxon>Viridiplantae</taxon>
        <taxon>Streptophyta</taxon>
        <taxon>Embryophyta</taxon>
        <taxon>Tracheophyta</taxon>
        <taxon>Spermatophyta</taxon>
        <taxon>Magnoliopsida</taxon>
        <taxon>eudicotyledons</taxon>
        <taxon>Gunneridae</taxon>
        <taxon>Pentapetalae</taxon>
        <taxon>asterids</taxon>
        <taxon>campanulids</taxon>
        <taxon>Apiales</taxon>
        <taxon>Apiaceae</taxon>
        <taxon>Apioideae</taxon>
        <taxon>apioid superclade</taxon>
        <taxon>Tordylieae</taxon>
        <taxon>Tordyliinae</taxon>
        <taxon>Heracleum</taxon>
    </lineage>
</organism>
<dbReference type="GO" id="GO:0016746">
    <property type="term" value="F:acyltransferase activity"/>
    <property type="evidence" value="ECO:0007669"/>
    <property type="project" value="UniProtKB-KW"/>
</dbReference>
<evidence type="ECO:0000313" key="5">
    <source>
        <dbReference type="Proteomes" id="UP001237642"/>
    </source>
</evidence>
<sequence length="109" mass="12103">MNCSKSSDPNELMAKVANNINIIRKDRGNDSEFQVFNTLCNFPMYDVDFGWGKPERVGVTNVPVELVVLMDSKCRTKVEAMVGLTEAHMHGFANHPDIVALTSLMESSP</sequence>
<reference evidence="4" key="1">
    <citation type="submission" date="2023-02" db="EMBL/GenBank/DDBJ databases">
        <title>Genome of toxic invasive species Heracleum sosnowskyi carries increased number of genes despite the absence of recent whole-genome duplications.</title>
        <authorList>
            <person name="Schelkunov M."/>
            <person name="Shtratnikova V."/>
            <person name="Makarenko M."/>
            <person name="Klepikova A."/>
            <person name="Omelchenko D."/>
            <person name="Novikova G."/>
            <person name="Obukhova E."/>
            <person name="Bogdanov V."/>
            <person name="Penin A."/>
            <person name="Logacheva M."/>
        </authorList>
    </citation>
    <scope>NUCLEOTIDE SEQUENCE</scope>
    <source>
        <strain evidence="4">Hsosn_3</strain>
        <tissue evidence="4">Leaf</tissue>
    </source>
</reference>